<reference evidence="3" key="2">
    <citation type="journal article" date="2021" name="PeerJ">
        <title>Extensive microbial diversity within the chicken gut microbiome revealed by metagenomics and culture.</title>
        <authorList>
            <person name="Gilroy R."/>
            <person name="Ravi A."/>
            <person name="Getino M."/>
            <person name="Pursley I."/>
            <person name="Horton D.L."/>
            <person name="Alikhan N.F."/>
            <person name="Baker D."/>
            <person name="Gharbi K."/>
            <person name="Hall N."/>
            <person name="Watson M."/>
            <person name="Adriaenssens E.M."/>
            <person name="Foster-Nyarko E."/>
            <person name="Jarju S."/>
            <person name="Secka A."/>
            <person name="Antonio M."/>
            <person name="Oren A."/>
            <person name="Chaudhuri R.R."/>
            <person name="La Ragione R."/>
            <person name="Hildebrand F."/>
            <person name="Pallen M.J."/>
        </authorList>
    </citation>
    <scope>NUCLEOTIDE SEQUENCE</scope>
    <source>
        <strain evidence="3">14700</strain>
    </source>
</reference>
<dbReference type="InterPro" id="IPR037062">
    <property type="entry name" value="Malic_N_dom_sf"/>
</dbReference>
<proteinExistence type="predicted"/>
<dbReference type="SUPFAM" id="SSF53223">
    <property type="entry name" value="Aminoacid dehydrogenase-like, N-terminal domain"/>
    <property type="match status" value="1"/>
</dbReference>
<dbReference type="PANTHER" id="PTHR43237">
    <property type="entry name" value="NADP-DEPENDENT MALIC ENZYME"/>
    <property type="match status" value="1"/>
</dbReference>
<evidence type="ECO:0000256" key="1">
    <source>
        <dbReference type="ARBA" id="ARBA00023002"/>
    </source>
</evidence>
<accession>A0A9D9NDH7</accession>
<dbReference type="Pfam" id="PF00390">
    <property type="entry name" value="malic"/>
    <property type="match status" value="1"/>
</dbReference>
<dbReference type="GO" id="GO:0016616">
    <property type="term" value="F:oxidoreductase activity, acting on the CH-OH group of donors, NAD or NADP as acceptor"/>
    <property type="evidence" value="ECO:0007669"/>
    <property type="project" value="InterPro"/>
</dbReference>
<dbReference type="AlphaFoldDB" id="A0A9D9NDH7"/>
<dbReference type="SMART" id="SM01274">
    <property type="entry name" value="malic"/>
    <property type="match status" value="1"/>
</dbReference>
<dbReference type="PANTHER" id="PTHR43237:SF4">
    <property type="entry name" value="NADP-DEPENDENT MALIC ENZYME"/>
    <property type="match status" value="1"/>
</dbReference>
<dbReference type="InterPro" id="IPR046346">
    <property type="entry name" value="Aminoacid_DH-like_N_sf"/>
</dbReference>
<organism evidence="3 4">
    <name type="scientific">Candidatus Ornithospirochaeta stercoravium</name>
    <dbReference type="NCBI Taxonomy" id="2840897"/>
    <lineage>
        <taxon>Bacteria</taxon>
        <taxon>Pseudomonadati</taxon>
        <taxon>Spirochaetota</taxon>
        <taxon>Spirochaetia</taxon>
        <taxon>Spirochaetales</taxon>
        <taxon>Spirochaetaceae</taxon>
        <taxon>Spirochaetaceae incertae sedis</taxon>
        <taxon>Candidatus Ornithospirochaeta</taxon>
    </lineage>
</organism>
<name>A0A9D9NDH7_9SPIO</name>
<protein>
    <submittedName>
        <fullName evidence="3">Malate dehydrogenase</fullName>
    </submittedName>
</protein>
<dbReference type="InterPro" id="IPR012301">
    <property type="entry name" value="Malic_N_dom"/>
</dbReference>
<dbReference type="Proteomes" id="UP000810292">
    <property type="component" value="Unassembled WGS sequence"/>
</dbReference>
<feature type="domain" description="Malic enzyme N-terminal" evidence="2">
    <location>
        <begin position="18"/>
        <end position="121"/>
    </location>
</feature>
<keyword evidence="1" id="KW-0560">Oxidoreductase</keyword>
<feature type="non-terminal residue" evidence="3">
    <location>
        <position position="121"/>
    </location>
</feature>
<dbReference type="GO" id="GO:0004470">
    <property type="term" value="F:malic enzyme activity"/>
    <property type="evidence" value="ECO:0007669"/>
    <property type="project" value="InterPro"/>
</dbReference>
<evidence type="ECO:0000313" key="4">
    <source>
        <dbReference type="Proteomes" id="UP000810292"/>
    </source>
</evidence>
<evidence type="ECO:0000259" key="2">
    <source>
        <dbReference type="SMART" id="SM01274"/>
    </source>
</evidence>
<dbReference type="InterPro" id="IPR051674">
    <property type="entry name" value="Malate_Decarboxylase"/>
</dbReference>
<evidence type="ECO:0000313" key="3">
    <source>
        <dbReference type="EMBL" id="MBO8469398.1"/>
    </source>
</evidence>
<gene>
    <name evidence="3" type="ORF">IAA72_06410</name>
</gene>
<reference evidence="3" key="1">
    <citation type="submission" date="2020-10" db="EMBL/GenBank/DDBJ databases">
        <authorList>
            <person name="Gilroy R."/>
        </authorList>
    </citation>
    <scope>NUCLEOTIDE SEQUENCE</scope>
    <source>
        <strain evidence="3">14700</strain>
    </source>
</reference>
<dbReference type="EMBL" id="JADIMF010000098">
    <property type="protein sequence ID" value="MBO8469398.1"/>
    <property type="molecule type" value="Genomic_DNA"/>
</dbReference>
<comment type="caution">
    <text evidence="3">The sequence shown here is derived from an EMBL/GenBank/DDBJ whole genome shotgun (WGS) entry which is preliminary data.</text>
</comment>
<sequence length="121" mass="13077">MDELEKKALEYHSKDGVPGKVSVVPTKPCRTAEDLALAYTPGVAKPVLKIAENSDDAYRYTSKGNLVAVISNGTAILGLGNRGALASKPVMEGKGVLFKRFADIDVFDIEIEEKDPEKLIE</sequence>
<dbReference type="Gene3D" id="3.40.50.10380">
    <property type="entry name" value="Malic enzyme, N-terminal domain"/>
    <property type="match status" value="1"/>
</dbReference>